<sequence>MDLRTIMNNDAGGGANNNPTPPPLSPAVHRSASESHYRPEQNESSSGPSYPAGFPGRPQPPPLQPPHHSPDRSSSYGSAQSPYQYSSTSNLNSAAPSHPGQAIHGSPPLPSASRDSFAGNPPGSVVYSNQQTPGPLVSPFTPQPMSAGIQQQQQQSYFSQRAQSIQSVTSPSSVYSHSYNPRENPHSAGAQPPLPPQQFSPQAQRSQPGTPLGPPSALYQRPSPQATRPPSSGRGSQHDQLSSPWGAQENQAREQRNIASPSAHSRPSRQDSRSSEQSQKEGEKERSVSVSPKTVFASTPRQASIAGSIERTSPSNRNSLDEGRWKESPTGSASVHAQGGASATSGMYQAVTPQQPYPVSTSNHTNSSPSARMNSSGDVPMTSSTHMPPPREDMSTSPTSISGPPPAKRKRTRYAEPPIYARKAPGTHGRSPMLPARRPPIPKHARDSVDVPAARQKSVPPATPMPAAIPAAAKNQVNGNPPANGRISNGPPPEPSPGLLGPWEPSITGLIPHEEITKLICDFLFQQVVIRKDVGAGPAGGAATGQGAILEVEAKLGQLIDRNRGERLRLPVLTECILSKDDPGIRTSFESSMSLAQHRAMNNFLNDAVKASMPQANSSRIPLSYAHKKERDTFYEVNASELPPVIQHNLHPRHKPKVRVTRDQRTGEILAKIVKCRVADLDVYSPRTCVDWRISVNLEMSYDGDVSNLPIADGAGAKGRAGGERNKDRMSYRHLAYQVDLTQVATAEPPTKSDFEHELEIEISSAEVRRQGDLALAGDPKNQYEDLVKGFVDNIRVLARAVPGA</sequence>
<organism evidence="11 12">
    <name type="scientific">Paecilomyces lecythidis</name>
    <dbReference type="NCBI Taxonomy" id="3004212"/>
    <lineage>
        <taxon>Eukaryota</taxon>
        <taxon>Fungi</taxon>
        <taxon>Dikarya</taxon>
        <taxon>Ascomycota</taxon>
        <taxon>Pezizomycotina</taxon>
        <taxon>Eurotiomycetes</taxon>
        <taxon>Eurotiomycetidae</taxon>
        <taxon>Eurotiales</taxon>
        <taxon>Thermoascaceae</taxon>
        <taxon>Paecilomyces</taxon>
    </lineage>
</organism>
<evidence type="ECO:0000256" key="7">
    <source>
        <dbReference type="ARBA" id="ARBA00047740"/>
    </source>
</evidence>
<dbReference type="Gene3D" id="3.20.100.10">
    <property type="entry name" value="mRNA triphosphatase Cet1-like"/>
    <property type="match status" value="1"/>
</dbReference>
<keyword evidence="5 8" id="KW-0378">Hydrolase</keyword>
<gene>
    <name evidence="11" type="ORF">Plec18167_003558</name>
</gene>
<dbReference type="CDD" id="cd07470">
    <property type="entry name" value="CYTH-like_mRNA_RTPase"/>
    <property type="match status" value="1"/>
</dbReference>
<feature type="region of interest" description="Disordered" evidence="9">
    <location>
        <begin position="1"/>
        <end position="503"/>
    </location>
</feature>
<dbReference type="InterPro" id="IPR033469">
    <property type="entry name" value="CYTH-like_dom_sf"/>
</dbReference>
<feature type="compositionally biased region" description="Basic and acidic residues" evidence="9">
    <location>
        <begin position="31"/>
        <end position="41"/>
    </location>
</feature>
<evidence type="ECO:0000256" key="1">
    <source>
        <dbReference type="ARBA" id="ARBA00001946"/>
    </source>
</evidence>
<dbReference type="EC" id="3.6.1.74" evidence="8"/>
<keyword evidence="6 8" id="KW-0539">Nucleus</keyword>
<comment type="cofactor">
    <cofactor evidence="1 8">
        <name>Mg(2+)</name>
        <dbReference type="ChEBI" id="CHEBI:18420"/>
    </cofactor>
</comment>
<proteinExistence type="inferred from homology"/>
<evidence type="ECO:0000256" key="9">
    <source>
        <dbReference type="SAM" id="MobiDB-lite"/>
    </source>
</evidence>
<evidence type="ECO:0000313" key="11">
    <source>
        <dbReference type="EMBL" id="KAL1881017.1"/>
    </source>
</evidence>
<feature type="domain" description="mRNA triphosphatase Cet1-like" evidence="10">
    <location>
        <begin position="514"/>
        <end position="763"/>
    </location>
</feature>
<feature type="compositionally biased region" description="Polar residues" evidence="9">
    <location>
        <begin position="72"/>
        <end position="95"/>
    </location>
</feature>
<evidence type="ECO:0000259" key="10">
    <source>
        <dbReference type="Pfam" id="PF02940"/>
    </source>
</evidence>
<dbReference type="EMBL" id="JAVDPF010000008">
    <property type="protein sequence ID" value="KAL1881017.1"/>
    <property type="molecule type" value="Genomic_DNA"/>
</dbReference>
<name>A0ABR3XZG0_9EURO</name>
<evidence type="ECO:0000256" key="6">
    <source>
        <dbReference type="ARBA" id="ARBA00023242"/>
    </source>
</evidence>
<feature type="compositionally biased region" description="Polar residues" evidence="9">
    <location>
        <begin position="288"/>
        <end position="302"/>
    </location>
</feature>
<dbReference type="InterPro" id="IPR004206">
    <property type="entry name" value="mRNA_triPase_Cet1"/>
</dbReference>
<evidence type="ECO:0000256" key="8">
    <source>
        <dbReference type="RuleBase" id="RU367053"/>
    </source>
</evidence>
<keyword evidence="4 8" id="KW-0507">mRNA processing</keyword>
<comment type="similarity">
    <text evidence="3 8">Belongs to the fungal TPase family.</text>
</comment>
<dbReference type="InterPro" id="IPR040343">
    <property type="entry name" value="Cet1/Ctl1"/>
</dbReference>
<evidence type="ECO:0000256" key="2">
    <source>
        <dbReference type="ARBA" id="ARBA00004123"/>
    </source>
</evidence>
<feature type="compositionally biased region" description="Polar residues" evidence="9">
    <location>
        <begin position="222"/>
        <end position="250"/>
    </location>
</feature>
<feature type="compositionally biased region" description="Pro residues" evidence="9">
    <location>
        <begin position="57"/>
        <end position="67"/>
    </location>
</feature>
<comment type="catalytic activity">
    <reaction evidence="7">
        <text>a 5'-end triphospho-ribonucleoside in mRNA + H2O = a 5'-end diphospho-ribonucleoside in mRNA + phosphate + H(+)</text>
        <dbReference type="Rhea" id="RHEA:67004"/>
        <dbReference type="Rhea" id="RHEA-COMP:17164"/>
        <dbReference type="Rhea" id="RHEA-COMP:17165"/>
        <dbReference type="ChEBI" id="CHEBI:15377"/>
        <dbReference type="ChEBI" id="CHEBI:15378"/>
        <dbReference type="ChEBI" id="CHEBI:43474"/>
        <dbReference type="ChEBI" id="CHEBI:167616"/>
        <dbReference type="ChEBI" id="CHEBI:167618"/>
        <dbReference type="EC" id="3.6.1.74"/>
    </reaction>
    <physiologicalReaction direction="left-to-right" evidence="7">
        <dbReference type="Rhea" id="RHEA:67005"/>
    </physiologicalReaction>
</comment>
<comment type="function">
    <text evidence="8">First step of mRNA capping. Converts the 5'-triphosphate end of a nascent mRNA chain into a diphosphate end.</text>
</comment>
<feature type="compositionally biased region" description="Basic and acidic residues" evidence="9">
    <location>
        <begin position="268"/>
        <end position="287"/>
    </location>
</feature>
<evidence type="ECO:0000256" key="4">
    <source>
        <dbReference type="ARBA" id="ARBA00022664"/>
    </source>
</evidence>
<dbReference type="Pfam" id="PF02940">
    <property type="entry name" value="mRNA_triPase"/>
    <property type="match status" value="1"/>
</dbReference>
<keyword evidence="8" id="KW-0506">mRNA capping</keyword>
<evidence type="ECO:0000256" key="3">
    <source>
        <dbReference type="ARBA" id="ARBA00006345"/>
    </source>
</evidence>
<feature type="compositionally biased region" description="Polar residues" evidence="9">
    <location>
        <begin position="329"/>
        <end position="386"/>
    </location>
</feature>
<protein>
    <recommendedName>
        <fullName evidence="8">mRNA-capping enzyme subunit beta</fullName>
        <ecNumber evidence="8">3.6.1.74</ecNumber>
    </recommendedName>
    <alternativeName>
        <fullName evidence="8">mRNA 5'-phosphatase</fullName>
    </alternativeName>
    <alternativeName>
        <fullName evidence="8">mRNA 5'-triphosphate monophosphatase</fullName>
    </alternativeName>
</protein>
<dbReference type="PANTHER" id="PTHR28118">
    <property type="entry name" value="POLYNUCLEOTIDE 5'-TRIPHOSPHATASE-RELATED"/>
    <property type="match status" value="1"/>
</dbReference>
<comment type="caution">
    <text evidence="11">The sequence shown here is derived from an EMBL/GenBank/DDBJ whole genome shotgun (WGS) entry which is preliminary data.</text>
</comment>
<evidence type="ECO:0000313" key="12">
    <source>
        <dbReference type="Proteomes" id="UP001583193"/>
    </source>
</evidence>
<dbReference type="Proteomes" id="UP001583193">
    <property type="component" value="Unassembled WGS sequence"/>
</dbReference>
<comment type="subunit">
    <text evidence="8">Heterodimer. The mRNA-capping enzyme is composed of two separate chains alpha and beta, respectively a mRNA guanylyltransferase and an mRNA 5'-triphosphate monophosphatase.</text>
</comment>
<reference evidence="11 12" key="1">
    <citation type="journal article" date="2024" name="IMA Fungus">
        <title>IMA Genome - F19 : A genome assembly and annotation guide to empower mycologists, including annotated draft genome sequences of Ceratocystis pirilliformis, Diaporthe australafricana, Fusarium ophioides, Paecilomyces lecythidis, and Sporothrix stenoceras.</title>
        <authorList>
            <person name="Aylward J."/>
            <person name="Wilson A.M."/>
            <person name="Visagie C.M."/>
            <person name="Spraker J."/>
            <person name="Barnes I."/>
            <person name="Buitendag C."/>
            <person name="Ceriani C."/>
            <person name="Del Mar Angel L."/>
            <person name="du Plessis D."/>
            <person name="Fuchs T."/>
            <person name="Gasser K."/>
            <person name="Kramer D."/>
            <person name="Li W."/>
            <person name="Munsamy K."/>
            <person name="Piso A."/>
            <person name="Price J.L."/>
            <person name="Sonnekus B."/>
            <person name="Thomas C."/>
            <person name="van der Nest A."/>
            <person name="van Dijk A."/>
            <person name="van Heerden A."/>
            <person name="van Vuuren N."/>
            <person name="Yilmaz N."/>
            <person name="Duong T.A."/>
            <person name="van der Merwe N.A."/>
            <person name="Wingfield M.J."/>
            <person name="Wingfield B.D."/>
        </authorList>
    </citation>
    <scope>NUCLEOTIDE SEQUENCE [LARGE SCALE GENOMIC DNA]</scope>
    <source>
        <strain evidence="11 12">CMW 18167</strain>
    </source>
</reference>
<accession>A0ABR3XZG0</accession>
<comment type="subcellular location">
    <subcellularLocation>
        <location evidence="2 8">Nucleus</location>
    </subcellularLocation>
</comment>
<feature type="compositionally biased region" description="Low complexity" evidence="9">
    <location>
        <begin position="150"/>
        <end position="179"/>
    </location>
</feature>
<evidence type="ECO:0000256" key="5">
    <source>
        <dbReference type="ARBA" id="ARBA00022801"/>
    </source>
</evidence>
<dbReference type="InterPro" id="IPR037009">
    <property type="entry name" value="mRNA_triPase_Cet1_sf"/>
</dbReference>
<dbReference type="SUPFAM" id="SSF55154">
    <property type="entry name" value="CYTH-like phosphatases"/>
    <property type="match status" value="1"/>
</dbReference>
<keyword evidence="12" id="KW-1185">Reference proteome</keyword>
<dbReference type="PANTHER" id="PTHR28118:SF1">
    <property type="entry name" value="POLYNUCLEOTIDE 5'-TRIPHOSPHATASE CTL1-RELATED"/>
    <property type="match status" value="1"/>
</dbReference>